<evidence type="ECO:0000313" key="1">
    <source>
        <dbReference type="EMBL" id="MDR6431041.1"/>
    </source>
</evidence>
<reference evidence="1 2" key="1">
    <citation type="submission" date="2023-07" db="EMBL/GenBank/DDBJ databases">
        <title>Sorghum-associated microbial communities from plants grown in Nebraska, USA.</title>
        <authorList>
            <person name="Schachtman D."/>
        </authorList>
    </citation>
    <scope>NUCLEOTIDE SEQUENCE [LARGE SCALE GENOMIC DNA]</scope>
    <source>
        <strain evidence="1 2">DS1730</strain>
    </source>
</reference>
<protein>
    <submittedName>
        <fullName evidence="1">Uncharacterized protein</fullName>
    </submittedName>
</protein>
<keyword evidence="2" id="KW-1185">Reference proteome</keyword>
<dbReference type="RefSeq" id="WP_310010239.1">
    <property type="nucleotide sequence ID" value="NZ_JAVDQT010000001.1"/>
</dbReference>
<accession>A0ABU1M5M7</accession>
<name>A0ABU1M5M7_9HYPH</name>
<dbReference type="EMBL" id="JAVDQT010000001">
    <property type="protein sequence ID" value="MDR6431041.1"/>
    <property type="molecule type" value="Genomic_DNA"/>
</dbReference>
<proteinExistence type="predicted"/>
<sequence length="74" mass="8278">MSVKINHDLVGQTVSVRKVGDKQAFIGIVAEAWFWKVKDEPGVTYFNVIDPTDGTMWNRDADEIRAIENIAEAA</sequence>
<evidence type="ECO:0000313" key="2">
    <source>
        <dbReference type="Proteomes" id="UP001184614"/>
    </source>
</evidence>
<gene>
    <name evidence="1" type="ORF">J2782_000746</name>
</gene>
<dbReference type="Proteomes" id="UP001184614">
    <property type="component" value="Unassembled WGS sequence"/>
</dbReference>
<organism evidence="1 2">
    <name type="scientific">Brucella pseudogrignonensis</name>
    <dbReference type="NCBI Taxonomy" id="419475"/>
    <lineage>
        <taxon>Bacteria</taxon>
        <taxon>Pseudomonadati</taxon>
        <taxon>Pseudomonadota</taxon>
        <taxon>Alphaproteobacteria</taxon>
        <taxon>Hyphomicrobiales</taxon>
        <taxon>Brucellaceae</taxon>
        <taxon>Brucella/Ochrobactrum group</taxon>
        <taxon>Brucella</taxon>
    </lineage>
</organism>
<comment type="caution">
    <text evidence="1">The sequence shown here is derived from an EMBL/GenBank/DDBJ whole genome shotgun (WGS) entry which is preliminary data.</text>
</comment>